<evidence type="ECO:0000313" key="4">
    <source>
        <dbReference type="WBParaSite" id="TCONS_00010803.p1"/>
    </source>
</evidence>
<dbReference type="AlphaFoldDB" id="A0A0K0DX75"/>
<keyword evidence="2" id="KW-1185">Reference proteome</keyword>
<feature type="transmembrane region" description="Helical" evidence="1">
    <location>
        <begin position="249"/>
        <end position="274"/>
    </location>
</feature>
<evidence type="ECO:0000256" key="1">
    <source>
        <dbReference type="SAM" id="Phobius"/>
    </source>
</evidence>
<organism evidence="3">
    <name type="scientific">Strongyloides stercoralis</name>
    <name type="common">Threadworm</name>
    <dbReference type="NCBI Taxonomy" id="6248"/>
    <lineage>
        <taxon>Eukaryota</taxon>
        <taxon>Metazoa</taxon>
        <taxon>Ecdysozoa</taxon>
        <taxon>Nematoda</taxon>
        <taxon>Chromadorea</taxon>
        <taxon>Rhabditida</taxon>
        <taxon>Tylenchina</taxon>
        <taxon>Panagrolaimomorpha</taxon>
        <taxon>Strongyloidoidea</taxon>
        <taxon>Strongyloididae</taxon>
        <taxon>Strongyloides</taxon>
    </lineage>
</organism>
<sequence>MFHERKEGIVEGFDYNPNFEESLQYFENETLQSSSLKKINDRYKFTETIDKKVFTEKVCDSNEKIPYIDENDEINFEAYDLSLVVSGKTSGKHLDSYYEDEKIKNCLKKKDGNNKKVHFEKDISEYDNLKENFGWWLNRKENRRKSYEQMIPLNNTTSKYNSKEDVKQEINGQYFITNKHLMCLKILKYFFLFLLFLIPLFLFGLAFFGFGLCDITPTIPQSLYFIGFLILSSFFLSILLSLDWSPAIAIFLTIILTIIYINLIGISIFVTYWFSEFYYFLKQQNIHCPTIYCSDRSIFVYVISILFSWISLGIIIYLNRNIFSKLTKCK</sequence>
<evidence type="ECO:0000313" key="2">
    <source>
        <dbReference type="Proteomes" id="UP000035681"/>
    </source>
</evidence>
<name>A0A0K0DX75_STRER</name>
<feature type="transmembrane region" description="Helical" evidence="1">
    <location>
        <begin position="298"/>
        <end position="318"/>
    </location>
</feature>
<accession>A0A0K0DX75</accession>
<feature type="transmembrane region" description="Helical" evidence="1">
    <location>
        <begin position="222"/>
        <end position="242"/>
    </location>
</feature>
<dbReference type="Proteomes" id="UP000035681">
    <property type="component" value="Unplaced"/>
</dbReference>
<keyword evidence="1" id="KW-1133">Transmembrane helix</keyword>
<dbReference type="WBParaSite" id="TCONS_00010803.p1">
    <property type="protein sequence ID" value="TCONS_00010803.p1"/>
    <property type="gene ID" value="XLOC_004468"/>
</dbReference>
<reference evidence="3" key="1">
    <citation type="submission" date="2015-08" db="UniProtKB">
        <authorList>
            <consortium name="WormBaseParasite"/>
        </authorList>
    </citation>
    <scope>IDENTIFICATION</scope>
</reference>
<protein>
    <submittedName>
        <fullName evidence="3 4">MARVEL domain-containing protein</fullName>
    </submittedName>
</protein>
<evidence type="ECO:0000313" key="3">
    <source>
        <dbReference type="WBParaSite" id="SSTP_0000184200.1"/>
    </source>
</evidence>
<keyword evidence="1" id="KW-0812">Transmembrane</keyword>
<dbReference type="WBParaSite" id="SSTP_0000184200.1">
    <property type="protein sequence ID" value="SSTP_0000184200.1"/>
    <property type="gene ID" value="SSTP_0000184200"/>
</dbReference>
<feature type="transmembrane region" description="Helical" evidence="1">
    <location>
        <begin position="189"/>
        <end position="210"/>
    </location>
</feature>
<proteinExistence type="predicted"/>
<keyword evidence="1" id="KW-0472">Membrane</keyword>